<proteinExistence type="predicted"/>
<dbReference type="EMBL" id="WNWQ01000856">
    <property type="protein sequence ID" value="KAE9963359.1"/>
    <property type="molecule type" value="Genomic_DNA"/>
</dbReference>
<dbReference type="SUPFAM" id="SSF54695">
    <property type="entry name" value="POZ domain"/>
    <property type="match status" value="1"/>
</dbReference>
<dbReference type="EMBL" id="WNWS01000018">
    <property type="protein sequence ID" value="KAE9987424.1"/>
    <property type="molecule type" value="Genomic_DNA"/>
</dbReference>
<evidence type="ECO:0000313" key="8">
    <source>
        <dbReference type="Proteomes" id="UP000490939"/>
    </source>
</evidence>
<feature type="domain" description="BTB" evidence="2">
    <location>
        <begin position="24"/>
        <end position="91"/>
    </location>
</feature>
<dbReference type="Gene3D" id="3.30.710.10">
    <property type="entry name" value="Potassium Channel Kv1.1, Chain A"/>
    <property type="match status" value="1"/>
</dbReference>
<evidence type="ECO:0000313" key="6">
    <source>
        <dbReference type="Proteomes" id="UP000433883"/>
    </source>
</evidence>
<organism evidence="3 6">
    <name type="scientific">Venturia inaequalis</name>
    <name type="common">Apple scab fungus</name>
    <dbReference type="NCBI Taxonomy" id="5025"/>
    <lineage>
        <taxon>Eukaryota</taxon>
        <taxon>Fungi</taxon>
        <taxon>Dikarya</taxon>
        <taxon>Ascomycota</taxon>
        <taxon>Pezizomycotina</taxon>
        <taxon>Dothideomycetes</taxon>
        <taxon>Pleosporomycetidae</taxon>
        <taxon>Venturiales</taxon>
        <taxon>Venturiaceae</taxon>
        <taxon>Venturia</taxon>
    </lineage>
</organism>
<gene>
    <name evidence="3" type="ORF">BLS_009377</name>
    <name evidence="5" type="ORF">EG327_011436</name>
    <name evidence="4" type="ORF">EG328_002780</name>
</gene>
<dbReference type="AlphaFoldDB" id="A0A8H3U4P3"/>
<evidence type="ECO:0000313" key="3">
    <source>
        <dbReference type="EMBL" id="KAE9963359.1"/>
    </source>
</evidence>
<evidence type="ECO:0000256" key="1">
    <source>
        <dbReference type="SAM" id="MobiDB-lite"/>
    </source>
</evidence>
<evidence type="ECO:0000259" key="2">
    <source>
        <dbReference type="PROSITE" id="PS50097"/>
    </source>
</evidence>
<dbReference type="PANTHER" id="PTHR47843:SF5">
    <property type="entry name" value="BTB_POZ DOMAIN PROTEIN"/>
    <property type="match status" value="1"/>
</dbReference>
<dbReference type="InterPro" id="IPR011333">
    <property type="entry name" value="SKP1/BTB/POZ_sf"/>
</dbReference>
<dbReference type="EMBL" id="WNWR01000009">
    <property type="protein sequence ID" value="KAE9994334.1"/>
    <property type="molecule type" value="Genomic_DNA"/>
</dbReference>
<evidence type="ECO:0000313" key="7">
    <source>
        <dbReference type="Proteomes" id="UP000447873"/>
    </source>
</evidence>
<comment type="caution">
    <text evidence="3">The sequence shown here is derived from an EMBL/GenBank/DDBJ whole genome shotgun (WGS) entry which is preliminary data.</text>
</comment>
<name>A0A8H3U4P3_VENIN</name>
<feature type="compositionally biased region" description="Low complexity" evidence="1">
    <location>
        <begin position="92"/>
        <end position="112"/>
    </location>
</feature>
<evidence type="ECO:0000313" key="5">
    <source>
        <dbReference type="EMBL" id="KAE9994334.1"/>
    </source>
</evidence>
<dbReference type="Proteomes" id="UP000447873">
    <property type="component" value="Unassembled WGS sequence"/>
</dbReference>
<accession>A0A8H3U4P3</accession>
<feature type="region of interest" description="Disordered" evidence="1">
    <location>
        <begin position="92"/>
        <end position="117"/>
    </location>
</feature>
<dbReference type="Proteomes" id="UP000433883">
    <property type="component" value="Unassembled WGS sequence"/>
</dbReference>
<dbReference type="CDD" id="cd18186">
    <property type="entry name" value="BTB_POZ_ZBTB_KLHL-like"/>
    <property type="match status" value="1"/>
</dbReference>
<dbReference type="PROSITE" id="PS50097">
    <property type="entry name" value="BTB"/>
    <property type="match status" value="1"/>
</dbReference>
<evidence type="ECO:0000313" key="4">
    <source>
        <dbReference type="EMBL" id="KAE9987424.1"/>
    </source>
</evidence>
<protein>
    <recommendedName>
        <fullName evidence="2">BTB domain-containing protein</fullName>
    </recommendedName>
</protein>
<dbReference type="InterPro" id="IPR000210">
    <property type="entry name" value="BTB/POZ_dom"/>
</dbReference>
<reference evidence="3 6" key="1">
    <citation type="submission" date="2019-11" db="EMBL/GenBank/DDBJ databases">
        <title>Venturia inaequalis Genome Resource.</title>
        <authorList>
            <person name="Lichtner F.J."/>
        </authorList>
    </citation>
    <scope>NUCLEOTIDE SEQUENCE [LARGE SCALE GENOMIC DNA]</scope>
    <source>
        <strain evidence="4 7">120213</strain>
        <strain evidence="3">Bline_iso_100314</strain>
        <strain evidence="5 8">DMI_063113</strain>
    </source>
</reference>
<sequence>MDSLTDELMVALKTPSLFELGKYSDLTITCGMRRYAVHKAIICSRSGFFDGACSNPFKEAESGTIDLSEDDPEAVDHMIHYFYHLEYLTTPSTRPRRTSLSSPPTSQAPTSPMERSFHAPRKTNLSMVEDPLLAMAASSTQTSTGTSTPALPLSPLSPPDAARWFHGKYATPSLDSIMDENDAEICEIESAAEQEANVSTSNLTLHAKVYAIAEKYGIQGLKTLAKNKFSTQMAFHWDSSEFPSAIQEAYETTVDSDRGLRDIVISTFRCYPELAQRRDVEVVVKETPGLAWDLFRVGWGLPLTLSS</sequence>
<dbReference type="Proteomes" id="UP000490939">
    <property type="component" value="Unassembled WGS sequence"/>
</dbReference>
<dbReference type="PANTHER" id="PTHR47843">
    <property type="entry name" value="BTB DOMAIN-CONTAINING PROTEIN-RELATED"/>
    <property type="match status" value="1"/>
</dbReference>
<dbReference type="Pfam" id="PF00651">
    <property type="entry name" value="BTB"/>
    <property type="match status" value="1"/>
</dbReference>
<keyword evidence="8" id="KW-1185">Reference proteome</keyword>